<evidence type="ECO:0000256" key="1">
    <source>
        <dbReference type="ARBA" id="ARBA00022849"/>
    </source>
</evidence>
<evidence type="ECO:0000313" key="4">
    <source>
        <dbReference type="EMBL" id="KAA1395219.1"/>
    </source>
</evidence>
<dbReference type="SMART" id="SM00226">
    <property type="entry name" value="LMWPc"/>
    <property type="match status" value="1"/>
</dbReference>
<protein>
    <submittedName>
        <fullName evidence="4">Helix-turn-helix domain-containing protein</fullName>
    </submittedName>
</protein>
<dbReference type="InterPro" id="IPR036196">
    <property type="entry name" value="Ptyr_pPase_sf"/>
</dbReference>
<proteinExistence type="predicted"/>
<evidence type="ECO:0000259" key="2">
    <source>
        <dbReference type="SMART" id="SM00226"/>
    </source>
</evidence>
<dbReference type="InterPro" id="IPR001845">
    <property type="entry name" value="HTH_ArsR_DNA-bd_dom"/>
</dbReference>
<reference evidence="4" key="1">
    <citation type="submission" date="2019-09" db="EMBL/GenBank/DDBJ databases">
        <authorList>
            <person name="Li J."/>
        </authorList>
    </citation>
    <scope>NUCLEOTIDE SEQUENCE [LARGE SCALE GENOMIC DNA]</scope>
    <source>
        <strain evidence="4">JCM 14732</strain>
    </source>
</reference>
<accession>A0A5M4FAD5</accession>
<dbReference type="InterPro" id="IPR011991">
    <property type="entry name" value="ArsR-like_HTH"/>
</dbReference>
<dbReference type="Pfam" id="PF01451">
    <property type="entry name" value="LMWPc"/>
    <property type="match status" value="1"/>
</dbReference>
<keyword evidence="1" id="KW-0059">Arsenical resistance</keyword>
<name>A0A5M4FAD5_9ACTN</name>
<dbReference type="GO" id="GO:0003700">
    <property type="term" value="F:DNA-binding transcription factor activity"/>
    <property type="evidence" value="ECO:0007669"/>
    <property type="project" value="InterPro"/>
</dbReference>
<dbReference type="CDD" id="cd00090">
    <property type="entry name" value="HTH_ARSR"/>
    <property type="match status" value="1"/>
</dbReference>
<dbReference type="InterPro" id="IPR036390">
    <property type="entry name" value="WH_DNA-bd_sf"/>
</dbReference>
<dbReference type="InterPro" id="IPR036388">
    <property type="entry name" value="WH-like_DNA-bd_sf"/>
</dbReference>
<organism evidence="4 5">
    <name type="scientific">Aeromicrobium ginsengisoli</name>
    <dbReference type="NCBI Taxonomy" id="363867"/>
    <lineage>
        <taxon>Bacteria</taxon>
        <taxon>Bacillati</taxon>
        <taxon>Actinomycetota</taxon>
        <taxon>Actinomycetes</taxon>
        <taxon>Propionibacteriales</taxon>
        <taxon>Nocardioidaceae</taxon>
        <taxon>Aeromicrobium</taxon>
    </lineage>
</organism>
<dbReference type="GO" id="GO:0046685">
    <property type="term" value="P:response to arsenic-containing substance"/>
    <property type="evidence" value="ECO:0007669"/>
    <property type="project" value="UniProtKB-KW"/>
</dbReference>
<feature type="domain" description="Phosphotyrosine protein phosphatase I" evidence="2">
    <location>
        <begin position="97"/>
        <end position="219"/>
    </location>
</feature>
<dbReference type="SMART" id="SM00418">
    <property type="entry name" value="HTH_ARSR"/>
    <property type="match status" value="1"/>
</dbReference>
<dbReference type="InterPro" id="IPR023485">
    <property type="entry name" value="Ptyr_pPase"/>
</dbReference>
<comment type="caution">
    <text evidence="4">The sequence shown here is derived from an EMBL/GenBank/DDBJ whole genome shotgun (WGS) entry which is preliminary data.</text>
</comment>
<dbReference type="SUPFAM" id="SSF52788">
    <property type="entry name" value="Phosphotyrosine protein phosphatases I"/>
    <property type="match status" value="1"/>
</dbReference>
<dbReference type="Gene3D" id="3.40.50.2300">
    <property type="match status" value="1"/>
</dbReference>
<dbReference type="Pfam" id="PF12840">
    <property type="entry name" value="HTH_20"/>
    <property type="match status" value="1"/>
</dbReference>
<keyword evidence="5" id="KW-1185">Reference proteome</keyword>
<dbReference type="Proteomes" id="UP000380867">
    <property type="component" value="Unassembled WGS sequence"/>
</dbReference>
<dbReference type="AlphaFoldDB" id="A0A5M4FAD5"/>
<dbReference type="PANTHER" id="PTHR43428">
    <property type="entry name" value="ARSENATE REDUCTASE"/>
    <property type="match status" value="1"/>
</dbReference>
<evidence type="ECO:0000313" key="5">
    <source>
        <dbReference type="Proteomes" id="UP000380867"/>
    </source>
</evidence>
<dbReference type="OrthoDB" id="9784339at2"/>
<dbReference type="PANTHER" id="PTHR43428:SF1">
    <property type="entry name" value="ARSENATE REDUCTASE"/>
    <property type="match status" value="1"/>
</dbReference>
<gene>
    <name evidence="4" type="ORF">ESP70_013675</name>
</gene>
<dbReference type="Gene3D" id="1.10.10.10">
    <property type="entry name" value="Winged helix-like DNA-binding domain superfamily/Winged helix DNA-binding domain"/>
    <property type="match status" value="1"/>
</dbReference>
<sequence>MTTERTALEARAAHHAALADAARLAVMDELTLGDRSPSELQAMLDLPSNLMAHHLKVLEDAGLILRRRSEGDRRRTYLTLVADAPEEPAPAPGLRVGRVVFVCSANSARSQLAAALWRRSSTISVASAGTHPAERVSEGAKAAAKRHALKLTRTKPQRLADIASADDYIVAVCDNAYEELGSRVALHWSIPDPVPNGSDAAFDSAYAELDRRVRRLAPLLTAS</sequence>
<evidence type="ECO:0000259" key="3">
    <source>
        <dbReference type="SMART" id="SM00418"/>
    </source>
</evidence>
<dbReference type="SUPFAM" id="SSF46785">
    <property type="entry name" value="Winged helix' DNA-binding domain"/>
    <property type="match status" value="1"/>
</dbReference>
<dbReference type="RefSeq" id="WP_149689886.1">
    <property type="nucleotide sequence ID" value="NZ_SDPQ02000003.1"/>
</dbReference>
<dbReference type="EMBL" id="SDPQ02000003">
    <property type="protein sequence ID" value="KAA1395219.1"/>
    <property type="molecule type" value="Genomic_DNA"/>
</dbReference>
<feature type="domain" description="HTH arsR-type" evidence="3">
    <location>
        <begin position="11"/>
        <end position="83"/>
    </location>
</feature>